<dbReference type="InterPro" id="IPR005474">
    <property type="entry name" value="Transketolase_N"/>
</dbReference>
<accession>A0A1F7IGJ9</accession>
<reference evidence="2 3" key="1">
    <citation type="journal article" date="2016" name="Nat. Commun.">
        <title>Thousands of microbial genomes shed light on interconnected biogeochemical processes in an aquifer system.</title>
        <authorList>
            <person name="Anantharaman K."/>
            <person name="Brown C.T."/>
            <person name="Hug L.A."/>
            <person name="Sharon I."/>
            <person name="Castelle C.J."/>
            <person name="Probst A.J."/>
            <person name="Thomas B.C."/>
            <person name="Singh A."/>
            <person name="Wilkins M.J."/>
            <person name="Karaoz U."/>
            <person name="Brodie E.L."/>
            <person name="Williams K.H."/>
            <person name="Hubbard S.S."/>
            <person name="Banfield J.F."/>
        </authorList>
    </citation>
    <scope>NUCLEOTIDE SEQUENCE [LARGE SCALE GENOMIC DNA]</scope>
</reference>
<evidence type="ECO:0000313" key="2">
    <source>
        <dbReference type="EMBL" id="OGK42482.1"/>
    </source>
</evidence>
<dbReference type="SUPFAM" id="SSF52518">
    <property type="entry name" value="Thiamin diphosphate-binding fold (THDP-binding)"/>
    <property type="match status" value="1"/>
</dbReference>
<dbReference type="InterPro" id="IPR029061">
    <property type="entry name" value="THDP-binding"/>
</dbReference>
<dbReference type="STRING" id="1802056.A2954_01405"/>
<dbReference type="CDD" id="cd02012">
    <property type="entry name" value="TPP_TK"/>
    <property type="match status" value="1"/>
</dbReference>
<dbReference type="EMBL" id="MGAG01000002">
    <property type="protein sequence ID" value="OGK42482.1"/>
    <property type="molecule type" value="Genomic_DNA"/>
</dbReference>
<dbReference type="PANTHER" id="PTHR47514">
    <property type="entry name" value="TRANSKETOLASE N-TERMINAL SECTION-RELATED"/>
    <property type="match status" value="1"/>
</dbReference>
<dbReference type="Pfam" id="PF00456">
    <property type="entry name" value="Transketolase_N"/>
    <property type="match status" value="1"/>
</dbReference>
<dbReference type="Proteomes" id="UP000177698">
    <property type="component" value="Unassembled WGS sequence"/>
</dbReference>
<comment type="caution">
    <text evidence="2">The sequence shown here is derived from an EMBL/GenBank/DDBJ whole genome shotgun (WGS) entry which is preliminary data.</text>
</comment>
<protein>
    <recommendedName>
        <fullName evidence="1">Transketolase N-terminal domain-containing protein</fullName>
    </recommendedName>
</protein>
<name>A0A1F7IGJ9_9BACT</name>
<feature type="domain" description="Transketolase N-terminal" evidence="1">
    <location>
        <begin position="24"/>
        <end position="273"/>
    </location>
</feature>
<evidence type="ECO:0000313" key="3">
    <source>
        <dbReference type="Proteomes" id="UP000177698"/>
    </source>
</evidence>
<evidence type="ECO:0000259" key="1">
    <source>
        <dbReference type="Pfam" id="PF00456"/>
    </source>
</evidence>
<gene>
    <name evidence="2" type="ORF">A2954_01405</name>
</gene>
<proteinExistence type="predicted"/>
<dbReference type="AlphaFoldDB" id="A0A1F7IGJ9"/>
<dbReference type="Gene3D" id="3.40.50.970">
    <property type="match status" value="1"/>
</dbReference>
<dbReference type="PANTHER" id="PTHR47514:SF2">
    <property type="entry name" value="TRANSKETOLASE"/>
    <property type="match status" value="1"/>
</dbReference>
<organism evidence="2 3">
    <name type="scientific">Candidatus Roizmanbacteria bacterium RIFCSPLOWO2_01_FULL_37_12</name>
    <dbReference type="NCBI Taxonomy" id="1802056"/>
    <lineage>
        <taxon>Bacteria</taxon>
        <taxon>Candidatus Roizmaniibacteriota</taxon>
    </lineage>
</organism>
<sequence length="283" mass="31898">MLKLLKVDFSRKNLTMKKFKLEKIAHRIRKNIIRMLAPYESHHIGCSLSIVEILTVLYFHTMKVFPKNPGSSKRDIFILSKGHGAAALYSTLAEKGFFAKKILQTYDRDGGVLPEHSTRVVPGIEVSTGSLGHGLPIGIGFALSFINNHKPNRVFVLVSDGELNEGSTWEAIMFAGHHKLSNLTVIVDANGLQGYGQTKDVLDLSPLDEKLRQFRWNVYNTNGHDMEKLIAVFNRLDKSQNNWPNFIIARTIKGKGVSFFEGKFESHYKSVDEKTKQEILATL</sequence>